<organism evidence="4 5">
    <name type="scientific">Prorocentrum cordatum</name>
    <dbReference type="NCBI Taxonomy" id="2364126"/>
    <lineage>
        <taxon>Eukaryota</taxon>
        <taxon>Sar</taxon>
        <taxon>Alveolata</taxon>
        <taxon>Dinophyceae</taxon>
        <taxon>Prorocentrales</taxon>
        <taxon>Prorocentraceae</taxon>
        <taxon>Prorocentrum</taxon>
    </lineage>
</organism>
<feature type="region of interest" description="Disordered" evidence="2">
    <location>
        <begin position="27"/>
        <end position="100"/>
    </location>
</feature>
<name>A0ABN9XFH7_9DINO</name>
<keyword evidence="1" id="KW-0862">Zinc</keyword>
<feature type="domain" description="RING-type" evidence="3">
    <location>
        <begin position="527"/>
        <end position="588"/>
    </location>
</feature>
<keyword evidence="1" id="KW-0479">Metal-binding</keyword>
<dbReference type="SUPFAM" id="SSF57850">
    <property type="entry name" value="RING/U-box"/>
    <property type="match status" value="1"/>
</dbReference>
<feature type="compositionally biased region" description="Basic and acidic residues" evidence="2">
    <location>
        <begin position="34"/>
        <end position="43"/>
    </location>
</feature>
<feature type="region of interest" description="Disordered" evidence="2">
    <location>
        <begin position="887"/>
        <end position="910"/>
    </location>
</feature>
<proteinExistence type="predicted"/>
<dbReference type="PROSITE" id="PS50089">
    <property type="entry name" value="ZF_RING_2"/>
    <property type="match status" value="1"/>
</dbReference>
<feature type="region of interest" description="Disordered" evidence="2">
    <location>
        <begin position="146"/>
        <end position="186"/>
    </location>
</feature>
<feature type="compositionally biased region" description="Basic and acidic residues" evidence="2">
    <location>
        <begin position="69"/>
        <end position="82"/>
    </location>
</feature>
<sequence length="1585" mass="168204">MVLVQCMSEQMCPLTFGGSGFCADARGTRGAQGEGRRSKHEQQEAEAALQKPTTRRAEAQDEAAQPSDAKQETRQGAGEKGRAPLGPPSARRGPRRRCQRAARRLAKAAWEMALAEHGALVAREEAFQQRQSFLADRFAARRLQAALQSSNASPESGTTETTSRTTGATNATAASTAPATTSAYASSNASYEANTAETSDTRSDASAYAYASSTAKAQEAEKYGAGTDASAYASTGAISDASTAGTSDASSDASAYAYASSNAKAQEAEKFGAYASTGAIPEASTAGTSDASSDASAHAYASSNAKGAEDAKVDAHTDTNASAYASPNANYEASTAGTSDASSDADAYAYASSSAKAQEAEKYGAYAGTDASAYASTGAISDASTARTSDASSDASAYAYANSNAKAQEAEKYGAWAGTDARAYASTGAISDASTAGTSDASSDASADAYASSNAKAQEAEKYGACAGTDASAYASSGAISDASTAGTSDASSDASAYAYASPSAKDSHFDAVFGRRPRPEVAAPACAMCLEPLDNAGVQWPDCGHVPHIFHAACLARHRPLRRGLAHLRHTGGDASRVEEAQCPLCNHRWGDGPSAAARLAELVSCLERGDGLPSRGCRCAVCRNHGGATSSDENDDPYAGGPLVLPEGPAPHAIVRQAQVAATPHQRSVFSGWPPLEAPLRARTNSDVYMPLLLAAAGLLDPTEAAQWGAHRLTQDWWQPTVEALRHSEPVPAEQIAQGSKRPGHVYLAPLVRALADSAGHVEPQAQDLLLEMFGGAVLARGVDRARREALDGVDLQATLRQRVATMRSAPAFLRGPLRNALRKALREIHAGGGNEARQLRGWKLLFLIPRMLLSKDPGARTVPKEQLLERFARFEAGDWAPLLAPPARRRSRGGRGRPPAGSDEELSQRCARAHALVQQGEVSAARQGLTASALAPGAEATLAELRDPARRLAQPREPLRGDLAALAPEPIWLESDKLLRNLRGCRRGAAPGEHLFAFLDDIYVVSAPVRSRDVFELVRCALQRHCGIGVNMGKTKVWNATGTEPPRVRELGTEQDRVWVGDTAAPPHEQGLVVLGTPIGHVEFVRHHMHSLLADHRVLLHRLCQVGDLQTAWLLLSMCANPRANFYLRTMAPEDTLEFATARDEHMAAAVTDLLGTPADQLTAEQTAREVAQLPLCLGGLGLRCAARMAPAAWWASWADCLPMLRERAPALTADICWALDTGAAGLPPGLRQAAEARRQLALEGYETPNWTALALGARPPPTHDREMGEWARGWQFWAARARDDRARVGIMQRMQAPERALLRSQSGPCAGRAFTVLPTSEPMRVPPAELRVLLLRRLRLDLPFTAGACRCRARLDSRGDHRAACPAAGVLKKRGAPLEKAAARICREAGARVAENQFLRDLNVDGVGAGDGRRLEVIANGLPPWGGAQLAVDATLVCPLGRDGAAHPRTADEDGAWIREARRRKETTYPELLDARRCRLVVMALEVGGRWSQEALQFVRLLADCKARSAPELLRASVKAAWIQRWTGLASVAAQRAFAASLLHLPLDGLACDGDEPWLQDVLADARHAEAPIPSRMPARP</sequence>
<keyword evidence="5" id="KW-1185">Reference proteome</keyword>
<dbReference type="EMBL" id="CAUYUJ010020470">
    <property type="protein sequence ID" value="CAK0898420.1"/>
    <property type="molecule type" value="Genomic_DNA"/>
</dbReference>
<accession>A0ABN9XFH7</accession>
<evidence type="ECO:0000259" key="3">
    <source>
        <dbReference type="PROSITE" id="PS50089"/>
    </source>
</evidence>
<dbReference type="CDD" id="cd16448">
    <property type="entry name" value="RING-H2"/>
    <property type="match status" value="1"/>
</dbReference>
<dbReference type="InterPro" id="IPR001841">
    <property type="entry name" value="Znf_RING"/>
</dbReference>
<comment type="caution">
    <text evidence="4">The sequence shown here is derived from an EMBL/GenBank/DDBJ whole genome shotgun (WGS) entry which is preliminary data.</text>
</comment>
<reference evidence="4" key="1">
    <citation type="submission" date="2023-10" db="EMBL/GenBank/DDBJ databases">
        <authorList>
            <person name="Chen Y."/>
            <person name="Shah S."/>
            <person name="Dougan E. K."/>
            <person name="Thang M."/>
            <person name="Chan C."/>
        </authorList>
    </citation>
    <scope>NUCLEOTIDE SEQUENCE [LARGE SCALE GENOMIC DNA]</scope>
</reference>
<keyword evidence="1" id="KW-0863">Zinc-finger</keyword>
<evidence type="ECO:0000256" key="2">
    <source>
        <dbReference type="SAM" id="MobiDB-lite"/>
    </source>
</evidence>
<dbReference type="InterPro" id="IPR013083">
    <property type="entry name" value="Znf_RING/FYVE/PHD"/>
</dbReference>
<protein>
    <recommendedName>
        <fullName evidence="3">RING-type domain-containing protein</fullName>
    </recommendedName>
</protein>
<dbReference type="Gene3D" id="3.30.40.10">
    <property type="entry name" value="Zinc/RING finger domain, C3HC4 (zinc finger)"/>
    <property type="match status" value="1"/>
</dbReference>
<evidence type="ECO:0000313" key="4">
    <source>
        <dbReference type="EMBL" id="CAK0898420.1"/>
    </source>
</evidence>
<dbReference type="Proteomes" id="UP001189429">
    <property type="component" value="Unassembled WGS sequence"/>
</dbReference>
<gene>
    <name evidence="4" type="ORF">PCOR1329_LOCUS76276</name>
</gene>
<evidence type="ECO:0000313" key="5">
    <source>
        <dbReference type="Proteomes" id="UP001189429"/>
    </source>
</evidence>
<evidence type="ECO:0000256" key="1">
    <source>
        <dbReference type="PROSITE-ProRule" id="PRU00175"/>
    </source>
</evidence>